<feature type="transmembrane region" description="Helical" evidence="5">
    <location>
        <begin position="144"/>
        <end position="166"/>
    </location>
</feature>
<comment type="subcellular location">
    <subcellularLocation>
        <location evidence="1">Membrane</location>
        <topology evidence="1">Multi-pass membrane protein</topology>
    </subcellularLocation>
</comment>
<sequence>MLPRKRNERIFFFRQGFVVLTIMIQSVSTGIMLGFPAILNPAILDPNSPDIKVTSSDASWLTSVLAYAGLVGFYILSPILQIFGRKAVHIFKNVLTGIGWIIFYYAQSLPTLYVARITQGVTMGAIYINVILIGEYADPERRGYFTVLQKIALAVGALICHSMTLLLTWRQVAAIAIVPSTVATILTFFWPESPFYLAMKGRYEECERSFHWLNGTLNRSNELKELISTQKEMAENKRTDKSKSLSRLWKLGSSREFLRAFSIVALLSIAIDLCGRNYFKAYIVQIMTDLTGSKTTGVYISLISDCLIIAALLFSSFAVKWFRRRRLLFTGGTLAVLILYTISLVLYLKNSWGFNISSWVSPCLVLLMNVVVHIGVSPVAFAIIGEIFPLHLKGLGSCMSGTVLTASFGTVLKLTPVLIESIGLEGTYVIYGSGVVVCLVILHFILPETKEKTLLEIENILSGNKIKVRETVKDTALLDVNC</sequence>
<feature type="transmembrane region" description="Helical" evidence="5">
    <location>
        <begin position="12"/>
        <end position="38"/>
    </location>
</feature>
<dbReference type="SUPFAM" id="SSF103473">
    <property type="entry name" value="MFS general substrate transporter"/>
    <property type="match status" value="1"/>
</dbReference>
<feature type="transmembrane region" description="Helical" evidence="5">
    <location>
        <begin position="58"/>
        <end position="76"/>
    </location>
</feature>
<comment type="caution">
    <text evidence="7">The sequence shown here is derived from an EMBL/GenBank/DDBJ whole genome shotgun (WGS) entry which is preliminary data.</text>
</comment>
<dbReference type="PANTHER" id="PTHR48021:SF1">
    <property type="entry name" value="GH07001P-RELATED"/>
    <property type="match status" value="1"/>
</dbReference>
<keyword evidence="3 5" id="KW-1133">Transmembrane helix</keyword>
<reference evidence="7 8" key="1">
    <citation type="submission" date="2024-06" db="EMBL/GenBank/DDBJ databases">
        <title>A chromosome-level genome assembly of beet webworm, Loxostege sticticalis.</title>
        <authorList>
            <person name="Zhang Y."/>
        </authorList>
    </citation>
    <scope>NUCLEOTIDE SEQUENCE [LARGE SCALE GENOMIC DNA]</scope>
    <source>
        <strain evidence="7">AQ028</strain>
        <tissue evidence="7">Male pupae</tissue>
    </source>
</reference>
<evidence type="ECO:0000256" key="1">
    <source>
        <dbReference type="ARBA" id="ARBA00004141"/>
    </source>
</evidence>
<dbReference type="AlphaFoldDB" id="A0ABD0S7G6"/>
<evidence type="ECO:0000259" key="6">
    <source>
        <dbReference type="PROSITE" id="PS50850"/>
    </source>
</evidence>
<feature type="domain" description="Major facilitator superfamily (MFS) profile" evidence="6">
    <location>
        <begin position="14"/>
        <end position="450"/>
    </location>
</feature>
<dbReference type="InterPro" id="IPR036259">
    <property type="entry name" value="MFS_trans_sf"/>
</dbReference>
<evidence type="ECO:0000313" key="7">
    <source>
        <dbReference type="EMBL" id="KAL0810003.1"/>
    </source>
</evidence>
<dbReference type="Pfam" id="PF00083">
    <property type="entry name" value="Sugar_tr"/>
    <property type="match status" value="1"/>
</dbReference>
<dbReference type="InterPro" id="IPR050549">
    <property type="entry name" value="MFS_Trehalose_Transporter"/>
</dbReference>
<feature type="transmembrane region" description="Helical" evidence="5">
    <location>
        <begin position="326"/>
        <end position="347"/>
    </location>
</feature>
<evidence type="ECO:0000256" key="3">
    <source>
        <dbReference type="ARBA" id="ARBA00022989"/>
    </source>
</evidence>
<feature type="transmembrane region" description="Helical" evidence="5">
    <location>
        <begin position="112"/>
        <end position="132"/>
    </location>
</feature>
<dbReference type="PANTHER" id="PTHR48021">
    <property type="match status" value="1"/>
</dbReference>
<dbReference type="Proteomes" id="UP001549921">
    <property type="component" value="Unassembled WGS sequence"/>
</dbReference>
<proteinExistence type="predicted"/>
<gene>
    <name evidence="7" type="ORF">ABMA28_010837</name>
</gene>
<feature type="transmembrane region" description="Helical" evidence="5">
    <location>
        <begin position="172"/>
        <end position="190"/>
    </location>
</feature>
<feature type="transmembrane region" description="Helical" evidence="5">
    <location>
        <begin position="359"/>
        <end position="383"/>
    </location>
</feature>
<dbReference type="Gene3D" id="1.20.1250.20">
    <property type="entry name" value="MFS general substrate transporter like domains"/>
    <property type="match status" value="1"/>
</dbReference>
<organism evidence="7 8">
    <name type="scientific">Loxostege sticticalis</name>
    <name type="common">Beet webworm moth</name>
    <dbReference type="NCBI Taxonomy" id="481309"/>
    <lineage>
        <taxon>Eukaryota</taxon>
        <taxon>Metazoa</taxon>
        <taxon>Ecdysozoa</taxon>
        <taxon>Arthropoda</taxon>
        <taxon>Hexapoda</taxon>
        <taxon>Insecta</taxon>
        <taxon>Pterygota</taxon>
        <taxon>Neoptera</taxon>
        <taxon>Endopterygota</taxon>
        <taxon>Lepidoptera</taxon>
        <taxon>Glossata</taxon>
        <taxon>Ditrysia</taxon>
        <taxon>Pyraloidea</taxon>
        <taxon>Crambidae</taxon>
        <taxon>Pyraustinae</taxon>
        <taxon>Loxostege</taxon>
    </lineage>
</organism>
<dbReference type="InterPro" id="IPR005828">
    <property type="entry name" value="MFS_sugar_transport-like"/>
</dbReference>
<feature type="transmembrane region" description="Helical" evidence="5">
    <location>
        <begin position="299"/>
        <end position="319"/>
    </location>
</feature>
<evidence type="ECO:0000256" key="4">
    <source>
        <dbReference type="ARBA" id="ARBA00023136"/>
    </source>
</evidence>
<feature type="transmembrane region" description="Helical" evidence="5">
    <location>
        <begin position="428"/>
        <end position="446"/>
    </location>
</feature>
<keyword evidence="4 5" id="KW-0472">Membrane</keyword>
<feature type="transmembrane region" description="Helical" evidence="5">
    <location>
        <begin position="88"/>
        <end position="106"/>
    </location>
</feature>
<protein>
    <recommendedName>
        <fullName evidence="6">Major facilitator superfamily (MFS) profile domain-containing protein</fullName>
    </recommendedName>
</protein>
<dbReference type="PROSITE" id="PS50850">
    <property type="entry name" value="MFS"/>
    <property type="match status" value="1"/>
</dbReference>
<dbReference type="InterPro" id="IPR020846">
    <property type="entry name" value="MFS_dom"/>
</dbReference>
<feature type="transmembrane region" description="Helical" evidence="5">
    <location>
        <begin position="395"/>
        <end position="416"/>
    </location>
</feature>
<dbReference type="EMBL" id="JBEDNZ010000027">
    <property type="protein sequence ID" value="KAL0810003.1"/>
    <property type="molecule type" value="Genomic_DNA"/>
</dbReference>
<feature type="transmembrane region" description="Helical" evidence="5">
    <location>
        <begin position="257"/>
        <end position="279"/>
    </location>
</feature>
<dbReference type="GO" id="GO:0016020">
    <property type="term" value="C:membrane"/>
    <property type="evidence" value="ECO:0007669"/>
    <property type="project" value="UniProtKB-SubCell"/>
</dbReference>
<evidence type="ECO:0000313" key="8">
    <source>
        <dbReference type="Proteomes" id="UP001549921"/>
    </source>
</evidence>
<evidence type="ECO:0000256" key="5">
    <source>
        <dbReference type="SAM" id="Phobius"/>
    </source>
</evidence>
<keyword evidence="2 5" id="KW-0812">Transmembrane</keyword>
<evidence type="ECO:0000256" key="2">
    <source>
        <dbReference type="ARBA" id="ARBA00022692"/>
    </source>
</evidence>
<name>A0ABD0S7G6_LOXSC</name>
<accession>A0ABD0S7G6</accession>